<evidence type="ECO:0000313" key="2">
    <source>
        <dbReference type="Proteomes" id="UP000696485"/>
    </source>
</evidence>
<keyword evidence="2" id="KW-1185">Reference proteome</keyword>
<sequence>MDIDSDTSSIDFVLITPEHSDIESDEDINDEFDHLSLEDSIYSQQPVVSAQPIVAPPSQAYVAPPPYSAPHPTPMEAPANPVYAEPTPMDVQIARIVSHIQPTQETPSATPFGPPEQAQDLLRLRSFKIYDEYSPLFMVLPTTPSALLDPNGKPDGDHARFQLMLLCECGDHTRKSTSNMPHFVHLHEHQPYDIQQPEYLFAEYGRYILAIMRLIQAGHAAGGLTVPSVESRQLIDGIMDLALHFKFDSDNFEALVDGMISYLSSYTATPMVQVATLDQTSSPQSRSSWPSLQLPPRPTWRQLQQFLQVSTKFDKDLLQPPPPPRNISRIVIGREKLVKWICMEHAYDYQGHSRDTSAATDYLSLLDIPRRNYSEEMGYLNCRLPTRTAADLVMDIVNEAQMLELRIKPEWDVTKEDLAAIQQKMLQSKVISLTFDGSYLSKLRWEHGFNGRSYDPILQMLADGRIQSFTFLNCLDFFKDTTSRLGRDQWVSFGLEALHLTWTEEEDWGLDEFLNNLVIFIDQYPRLEQLTFTIHSNNFSKMMPLVQTLAKHLEPTRTQASLTLVGHFERRLQCTLRDGRICDMEATVQYSQLPVSKAPIVGGGIQRLNLLMAKEDMASETGDHYISYFLEFMQASRGLKYLAIKDENEDRTVFRVIPALNRALTSHNCPVQVHYNRGGAAEVVFTLKDPWKVHHDESQDGSLQPPSEANVHLWRVASYDMRANGSASDLKFLHSAITAHPHSLKSLVLSTAKLDSAAIHILQLVINQSALTELTIQALRPVQPKEFLFDIPVHSLRFLTSLTLDGENVQPWMCQLRSTVTSRAQLPLLAKLHVRLGKTTRGGDLYITLTPTAFEWLHAMVVSPHTLSPCNDSLKQLTINCATLSADNWTTL</sequence>
<accession>A0A9P5SBD8</accession>
<gene>
    <name evidence="1" type="ORF">BG006_002974</name>
</gene>
<protein>
    <submittedName>
        <fullName evidence="1">Uncharacterized protein</fullName>
    </submittedName>
</protein>
<reference evidence="1" key="1">
    <citation type="journal article" date="2020" name="Fungal Divers.">
        <title>Resolving the Mortierellaceae phylogeny through synthesis of multi-gene phylogenetics and phylogenomics.</title>
        <authorList>
            <person name="Vandepol N."/>
            <person name="Liber J."/>
            <person name="Desiro A."/>
            <person name="Na H."/>
            <person name="Kennedy M."/>
            <person name="Barry K."/>
            <person name="Grigoriev I.V."/>
            <person name="Miller A.N."/>
            <person name="O'Donnell K."/>
            <person name="Stajich J.E."/>
            <person name="Bonito G."/>
        </authorList>
    </citation>
    <scope>NUCLEOTIDE SEQUENCE</scope>
    <source>
        <strain evidence="1">NVP1</strain>
    </source>
</reference>
<name>A0A9P5SBD8_9FUNG</name>
<evidence type="ECO:0000313" key="1">
    <source>
        <dbReference type="EMBL" id="KAF9319497.1"/>
    </source>
</evidence>
<dbReference type="Proteomes" id="UP000696485">
    <property type="component" value="Unassembled WGS sequence"/>
</dbReference>
<dbReference type="AlphaFoldDB" id="A0A9P5SBD8"/>
<feature type="non-terminal residue" evidence="1">
    <location>
        <position position="892"/>
    </location>
</feature>
<dbReference type="EMBL" id="JAAAUY010001756">
    <property type="protein sequence ID" value="KAF9319497.1"/>
    <property type="molecule type" value="Genomic_DNA"/>
</dbReference>
<organism evidence="1 2">
    <name type="scientific">Podila minutissima</name>
    <dbReference type="NCBI Taxonomy" id="64525"/>
    <lineage>
        <taxon>Eukaryota</taxon>
        <taxon>Fungi</taxon>
        <taxon>Fungi incertae sedis</taxon>
        <taxon>Mucoromycota</taxon>
        <taxon>Mortierellomycotina</taxon>
        <taxon>Mortierellomycetes</taxon>
        <taxon>Mortierellales</taxon>
        <taxon>Mortierellaceae</taxon>
        <taxon>Podila</taxon>
    </lineage>
</organism>
<comment type="caution">
    <text evidence="1">The sequence shown here is derived from an EMBL/GenBank/DDBJ whole genome shotgun (WGS) entry which is preliminary data.</text>
</comment>
<proteinExistence type="predicted"/>